<organism evidence="1 2">
    <name type="scientific">Diploscapter pachys</name>
    <dbReference type="NCBI Taxonomy" id="2018661"/>
    <lineage>
        <taxon>Eukaryota</taxon>
        <taxon>Metazoa</taxon>
        <taxon>Ecdysozoa</taxon>
        <taxon>Nematoda</taxon>
        <taxon>Chromadorea</taxon>
        <taxon>Rhabditida</taxon>
        <taxon>Rhabditina</taxon>
        <taxon>Rhabditomorpha</taxon>
        <taxon>Rhabditoidea</taxon>
        <taxon>Rhabditidae</taxon>
        <taxon>Diploscapter</taxon>
    </lineage>
</organism>
<evidence type="ECO:0000313" key="2">
    <source>
        <dbReference type="Proteomes" id="UP000218231"/>
    </source>
</evidence>
<dbReference type="EMBL" id="LIAE01003823">
    <property type="protein sequence ID" value="PAV93841.1"/>
    <property type="molecule type" value="Genomic_DNA"/>
</dbReference>
<evidence type="ECO:0000313" key="1">
    <source>
        <dbReference type="EMBL" id="PAV93841.1"/>
    </source>
</evidence>
<accession>A0A2A2M5R2</accession>
<gene>
    <name evidence="1" type="ORF">WR25_24528</name>
</gene>
<dbReference type="Proteomes" id="UP000218231">
    <property type="component" value="Unassembled WGS sequence"/>
</dbReference>
<dbReference type="AlphaFoldDB" id="A0A2A2M5R2"/>
<proteinExistence type="predicted"/>
<name>A0A2A2M5R2_9BILA</name>
<protein>
    <submittedName>
        <fullName evidence="1">Uncharacterized protein</fullName>
    </submittedName>
</protein>
<sequence>MRLQLGEALAQVILLDEHMQGLVDAFVDGEVDIVVLPGVGAALVIPVDLGLCREEGVGHDACVVLGSGLVSRW</sequence>
<reference evidence="1 2" key="1">
    <citation type="journal article" date="2017" name="Curr. Biol.">
        <title>Genome architecture and evolution of a unichromosomal asexual nematode.</title>
        <authorList>
            <person name="Fradin H."/>
            <person name="Zegar C."/>
            <person name="Gutwein M."/>
            <person name="Lucas J."/>
            <person name="Kovtun M."/>
            <person name="Corcoran D."/>
            <person name="Baugh L.R."/>
            <person name="Kiontke K."/>
            <person name="Gunsalus K."/>
            <person name="Fitch D.H."/>
            <person name="Piano F."/>
        </authorList>
    </citation>
    <scope>NUCLEOTIDE SEQUENCE [LARGE SCALE GENOMIC DNA]</scope>
    <source>
        <strain evidence="1">PF1309</strain>
    </source>
</reference>
<comment type="caution">
    <text evidence="1">The sequence shown here is derived from an EMBL/GenBank/DDBJ whole genome shotgun (WGS) entry which is preliminary data.</text>
</comment>
<keyword evidence="2" id="KW-1185">Reference proteome</keyword>